<name>A0A7W3QKL0_ACTNM</name>
<dbReference type="GO" id="GO:0008658">
    <property type="term" value="F:penicillin binding"/>
    <property type="evidence" value="ECO:0007669"/>
    <property type="project" value="InterPro"/>
</dbReference>
<dbReference type="InterPro" id="IPR001264">
    <property type="entry name" value="Glyco_trans_51"/>
</dbReference>
<comment type="catalytic activity">
    <reaction evidence="7">
        <text>Preferential cleavage: (Ac)2-L-Lys-D-Ala-|-D-Ala. Also transpeptidation of peptidyl-alanyl moieties that are N-acyl substituents of D-alanine.</text>
        <dbReference type="EC" id="3.4.16.4"/>
    </reaction>
</comment>
<dbReference type="InterPro" id="IPR012338">
    <property type="entry name" value="Beta-lactam/transpept-like"/>
</dbReference>
<dbReference type="GO" id="GO:0009002">
    <property type="term" value="F:serine-type D-Ala-D-Ala carboxypeptidase activity"/>
    <property type="evidence" value="ECO:0007669"/>
    <property type="project" value="UniProtKB-EC"/>
</dbReference>
<dbReference type="SUPFAM" id="SSF53955">
    <property type="entry name" value="Lysozyme-like"/>
    <property type="match status" value="1"/>
</dbReference>
<evidence type="ECO:0000259" key="10">
    <source>
        <dbReference type="Pfam" id="PF00905"/>
    </source>
</evidence>
<dbReference type="AlphaFoldDB" id="A0A7W3QKL0"/>
<protein>
    <submittedName>
        <fullName evidence="12">Membrane peptidoglycan carboxypeptidase</fullName>
    </submittedName>
</protein>
<dbReference type="GO" id="GO:0030288">
    <property type="term" value="C:outer membrane-bounded periplasmic space"/>
    <property type="evidence" value="ECO:0007669"/>
    <property type="project" value="TreeGrafter"/>
</dbReference>
<keyword evidence="4" id="KW-0808">Transferase</keyword>
<evidence type="ECO:0000256" key="9">
    <source>
        <dbReference type="SAM" id="MobiDB-lite"/>
    </source>
</evidence>
<accession>A0A7W3QKL0</accession>
<feature type="compositionally biased region" description="Polar residues" evidence="9">
    <location>
        <begin position="629"/>
        <end position="640"/>
    </location>
</feature>
<feature type="domain" description="Penicillin-binding protein transpeptidase" evidence="10">
    <location>
        <begin position="320"/>
        <end position="576"/>
    </location>
</feature>
<gene>
    <name evidence="12" type="ORF">HNR61_002129</name>
</gene>
<dbReference type="PANTHER" id="PTHR32282:SF34">
    <property type="entry name" value="PENICILLIN-BINDING PROTEIN 1A"/>
    <property type="match status" value="1"/>
</dbReference>
<dbReference type="GO" id="GO:0008955">
    <property type="term" value="F:peptidoglycan glycosyltransferase activity"/>
    <property type="evidence" value="ECO:0007669"/>
    <property type="project" value="UniProtKB-EC"/>
</dbReference>
<dbReference type="RefSeq" id="WP_182842920.1">
    <property type="nucleotide sequence ID" value="NZ_JACJIA010000002.1"/>
</dbReference>
<dbReference type="GO" id="GO:0009252">
    <property type="term" value="P:peptidoglycan biosynthetic process"/>
    <property type="evidence" value="ECO:0007669"/>
    <property type="project" value="TreeGrafter"/>
</dbReference>
<feature type="region of interest" description="Disordered" evidence="9">
    <location>
        <begin position="629"/>
        <end position="760"/>
    </location>
</feature>
<keyword evidence="6" id="KW-0511">Multifunctional enzyme</keyword>
<evidence type="ECO:0000256" key="7">
    <source>
        <dbReference type="ARBA" id="ARBA00034000"/>
    </source>
</evidence>
<evidence type="ECO:0000256" key="2">
    <source>
        <dbReference type="ARBA" id="ARBA00022670"/>
    </source>
</evidence>
<evidence type="ECO:0000256" key="3">
    <source>
        <dbReference type="ARBA" id="ARBA00022676"/>
    </source>
</evidence>
<dbReference type="InterPro" id="IPR050396">
    <property type="entry name" value="Glycosyltr_51/Transpeptidase"/>
</dbReference>
<dbReference type="GO" id="GO:0006508">
    <property type="term" value="P:proteolysis"/>
    <property type="evidence" value="ECO:0007669"/>
    <property type="project" value="UniProtKB-KW"/>
</dbReference>
<organism evidence="12 13">
    <name type="scientific">Actinomadura namibiensis</name>
    <dbReference type="NCBI Taxonomy" id="182080"/>
    <lineage>
        <taxon>Bacteria</taxon>
        <taxon>Bacillati</taxon>
        <taxon>Actinomycetota</taxon>
        <taxon>Actinomycetes</taxon>
        <taxon>Streptosporangiales</taxon>
        <taxon>Thermomonosporaceae</taxon>
        <taxon>Actinomadura</taxon>
    </lineage>
</organism>
<evidence type="ECO:0000259" key="11">
    <source>
        <dbReference type="Pfam" id="PF00912"/>
    </source>
</evidence>
<dbReference type="InterPro" id="IPR036950">
    <property type="entry name" value="PBP_transglycosylase"/>
</dbReference>
<evidence type="ECO:0000313" key="12">
    <source>
        <dbReference type="EMBL" id="MBA8950516.1"/>
    </source>
</evidence>
<keyword evidence="1 12" id="KW-0121">Carboxypeptidase</keyword>
<feature type="domain" description="Glycosyl transferase family 51" evidence="11">
    <location>
        <begin position="49"/>
        <end position="226"/>
    </location>
</feature>
<keyword evidence="13" id="KW-1185">Reference proteome</keyword>
<evidence type="ECO:0000256" key="4">
    <source>
        <dbReference type="ARBA" id="ARBA00022679"/>
    </source>
</evidence>
<dbReference type="Pfam" id="PF00905">
    <property type="entry name" value="Transpeptidase"/>
    <property type="match status" value="1"/>
</dbReference>
<feature type="compositionally biased region" description="Basic and acidic residues" evidence="9">
    <location>
        <begin position="749"/>
        <end position="760"/>
    </location>
</feature>
<dbReference type="InterPro" id="IPR023346">
    <property type="entry name" value="Lysozyme-like_dom_sf"/>
</dbReference>
<evidence type="ECO:0000256" key="1">
    <source>
        <dbReference type="ARBA" id="ARBA00022645"/>
    </source>
</evidence>
<keyword evidence="2" id="KW-0645">Protease</keyword>
<dbReference type="EMBL" id="JACJIA010000002">
    <property type="protein sequence ID" value="MBA8950516.1"/>
    <property type="molecule type" value="Genomic_DNA"/>
</dbReference>
<evidence type="ECO:0000313" key="13">
    <source>
        <dbReference type="Proteomes" id="UP000572680"/>
    </source>
</evidence>
<dbReference type="Gene3D" id="1.10.3810.10">
    <property type="entry name" value="Biosynthetic peptidoglycan transglycosylase-like"/>
    <property type="match status" value="1"/>
</dbReference>
<dbReference type="Pfam" id="PF00912">
    <property type="entry name" value="Transgly"/>
    <property type="match status" value="1"/>
</dbReference>
<dbReference type="Gene3D" id="3.40.710.10">
    <property type="entry name" value="DD-peptidase/beta-lactamase superfamily"/>
    <property type="match status" value="1"/>
</dbReference>
<keyword evidence="5" id="KW-0378">Hydrolase</keyword>
<dbReference type="Proteomes" id="UP000572680">
    <property type="component" value="Unassembled WGS sequence"/>
</dbReference>
<evidence type="ECO:0000256" key="8">
    <source>
        <dbReference type="ARBA" id="ARBA00049902"/>
    </source>
</evidence>
<dbReference type="PANTHER" id="PTHR32282">
    <property type="entry name" value="BINDING PROTEIN TRANSPEPTIDASE, PUTATIVE-RELATED"/>
    <property type="match status" value="1"/>
</dbReference>
<feature type="compositionally biased region" description="Polar residues" evidence="9">
    <location>
        <begin position="657"/>
        <end position="678"/>
    </location>
</feature>
<comment type="caution">
    <text evidence="12">The sequence shown here is derived from an EMBL/GenBank/DDBJ whole genome shotgun (WGS) entry which is preliminary data.</text>
</comment>
<keyword evidence="3" id="KW-0328">Glycosyltransferase</keyword>
<proteinExistence type="predicted"/>
<evidence type="ECO:0000256" key="5">
    <source>
        <dbReference type="ARBA" id="ARBA00022801"/>
    </source>
</evidence>
<dbReference type="InterPro" id="IPR001460">
    <property type="entry name" value="PCN-bd_Tpept"/>
</dbReference>
<dbReference type="SUPFAM" id="SSF56601">
    <property type="entry name" value="beta-lactamase/transpeptidase-like"/>
    <property type="match status" value="1"/>
</dbReference>
<reference evidence="12 13" key="1">
    <citation type="submission" date="2020-08" db="EMBL/GenBank/DDBJ databases">
        <title>Genomic Encyclopedia of Type Strains, Phase IV (KMG-IV): sequencing the most valuable type-strain genomes for metagenomic binning, comparative biology and taxonomic classification.</title>
        <authorList>
            <person name="Goeker M."/>
        </authorList>
    </citation>
    <scope>NUCLEOTIDE SEQUENCE [LARGE SCALE GENOMIC DNA]</scope>
    <source>
        <strain evidence="12 13">DSM 44197</strain>
    </source>
</reference>
<evidence type="ECO:0000256" key="6">
    <source>
        <dbReference type="ARBA" id="ARBA00023268"/>
    </source>
</evidence>
<comment type="catalytic activity">
    <reaction evidence="8">
        <text>[GlcNAc-(1-&gt;4)-Mur2Ac(oyl-L-Ala-gamma-D-Glu-L-Lys-D-Ala-D-Ala)](n)-di-trans,octa-cis-undecaprenyl diphosphate + beta-D-GlcNAc-(1-&gt;4)-Mur2Ac(oyl-L-Ala-gamma-D-Glu-L-Lys-D-Ala-D-Ala)-di-trans,octa-cis-undecaprenyl diphosphate = [GlcNAc-(1-&gt;4)-Mur2Ac(oyl-L-Ala-gamma-D-Glu-L-Lys-D-Ala-D-Ala)](n+1)-di-trans,octa-cis-undecaprenyl diphosphate + di-trans,octa-cis-undecaprenyl diphosphate + H(+)</text>
        <dbReference type="Rhea" id="RHEA:23708"/>
        <dbReference type="Rhea" id="RHEA-COMP:9602"/>
        <dbReference type="Rhea" id="RHEA-COMP:9603"/>
        <dbReference type="ChEBI" id="CHEBI:15378"/>
        <dbReference type="ChEBI" id="CHEBI:58405"/>
        <dbReference type="ChEBI" id="CHEBI:60033"/>
        <dbReference type="ChEBI" id="CHEBI:78435"/>
        <dbReference type="EC" id="2.4.99.28"/>
    </reaction>
</comment>
<sequence length="760" mass="82030">MTAGVTAVMVLAACVLVFVGYSMTPVPNDKDAQKDALTQGSVITYKDGKPLMRLGAKREFVAIKDVPPHVRLAVVAAEDREFYNSNLGISPKGMARALLKAATGESVEGGSTITQQLARNYYKGLSQDRTMSRKFKEIFIASKLGQSKKRDEILEMYLNTIPFGRNSLGIQMAARSYFRKDVKHLTVEEGALLAAMIQQPSYFKTQGDSEAAQALRNRWNYVLDGMVKMGKLDQAKRSAMQFPRTKQEWNDVRQDPQAIYIRDRVMFELNKIDPELARNADISGGIKIETSLDPQMMQFAIDAMKEQGVQSWPKHIGTGLIAVDSSNGEILAFYGGNPNRNQLASVFSPGAQVGSSFKPYVLAAALKQGHSVKSMISGKSPMCFTASGAVPGNCTSGGYPVRNDAGDPPFNVIDLVKATEKSVNTSYVKLGLEVGLDNVVKTAEAFGVPHSYIKPHANMAGLSLGISNIPPIYQAAGYAAFANGGTFREPHLITKVTKTDPVTKETRTVKLPWKKEQVLNAEQAAQANYAMRSVVTSGTGTAARLPDGRQVAGKTGTAEKNSAAWFVGYIPQVSTAVSMYNTKGVKPITGIPGFPQTRSVYGGTVPAKIWNSFMQKVIAHKNLEAKQFTPPTFTGLTNHQWDAPPPPKPTKKPTTPSETPSCQPTEPGTGNGDGQQPPNCRPTAPTEPTEPTSPPPSGGKPCTGPGIPVGCDPNKPPTDPNELKRWCRWNDHPSCPPKDPDGPGGPDDNQAHSRPFDEGV</sequence>
<feature type="compositionally biased region" description="Basic and acidic residues" evidence="9">
    <location>
        <begin position="721"/>
        <end position="731"/>
    </location>
</feature>